<feature type="region of interest" description="Disordered" evidence="1">
    <location>
        <begin position="315"/>
        <end position="346"/>
    </location>
</feature>
<dbReference type="AlphaFoldDB" id="A0A6C0ITB8"/>
<feature type="compositionally biased region" description="Basic and acidic residues" evidence="1">
    <location>
        <begin position="361"/>
        <end position="373"/>
    </location>
</feature>
<proteinExistence type="predicted"/>
<evidence type="ECO:0000256" key="1">
    <source>
        <dbReference type="SAM" id="MobiDB-lite"/>
    </source>
</evidence>
<keyword evidence="2" id="KW-0812">Transmembrane</keyword>
<sequence>MFKHTISNTLNCNGQYYEHFVSGGNDTTVNDSKEINKKLNLKTNINRSMVVKSIAKLINTAVNEVAQSNSAEVINSVAASNSISMIGVKCDTVNYGGFTQSAQAQASAAAVIRQKTTNSIKTNITNSITKKITDSLPNDVADIQKKDNEMAKQFMDSTPGLDPNAAKKLLDGTAKGGFGNDTTVNTSYKLNQDLTKTLDLDESFKVDDNDEVSNDIKNTVSQKNIARCSAVAAAANNVLIADIKCKNMNVTNIKQKAIALSTLSCAFDQKAVNKISTKIMNKLDKTFSKMYAAAKNEDSTRRIAAMGLALGESIRNASNPKSADVPDEKQVDDSESSEPTSSINAPKLKVLKPISEPVSDIKSDIKSDTKSDTNSDTDSDDSKPVNAESNIVVFLGTRMTHQQRNYIIYGIIGFIVVIVLIIIMNL</sequence>
<reference evidence="3" key="1">
    <citation type="journal article" date="2020" name="Nature">
        <title>Giant virus diversity and host interactions through global metagenomics.</title>
        <authorList>
            <person name="Schulz F."/>
            <person name="Roux S."/>
            <person name="Paez-Espino D."/>
            <person name="Jungbluth S."/>
            <person name="Walsh D.A."/>
            <person name="Denef V.J."/>
            <person name="McMahon K.D."/>
            <person name="Konstantinidis K.T."/>
            <person name="Eloe-Fadrosh E.A."/>
            <person name="Kyrpides N.C."/>
            <person name="Woyke T."/>
        </authorList>
    </citation>
    <scope>NUCLEOTIDE SEQUENCE</scope>
    <source>
        <strain evidence="3">GVMAG-M-3300024302-11</strain>
    </source>
</reference>
<organism evidence="3">
    <name type="scientific">viral metagenome</name>
    <dbReference type="NCBI Taxonomy" id="1070528"/>
    <lineage>
        <taxon>unclassified sequences</taxon>
        <taxon>metagenomes</taxon>
        <taxon>organismal metagenomes</taxon>
    </lineage>
</organism>
<keyword evidence="2" id="KW-1133">Transmembrane helix</keyword>
<protein>
    <submittedName>
        <fullName evidence="3">Uncharacterized protein</fullName>
    </submittedName>
</protein>
<feature type="region of interest" description="Disordered" evidence="1">
    <location>
        <begin position="361"/>
        <end position="384"/>
    </location>
</feature>
<evidence type="ECO:0000256" key="2">
    <source>
        <dbReference type="SAM" id="Phobius"/>
    </source>
</evidence>
<keyword evidence="2" id="KW-0472">Membrane</keyword>
<feature type="transmembrane region" description="Helical" evidence="2">
    <location>
        <begin position="406"/>
        <end position="424"/>
    </location>
</feature>
<dbReference type="EMBL" id="MN740258">
    <property type="protein sequence ID" value="QHT96524.1"/>
    <property type="molecule type" value="Genomic_DNA"/>
</dbReference>
<accession>A0A6C0ITB8</accession>
<evidence type="ECO:0000313" key="3">
    <source>
        <dbReference type="EMBL" id="QHT96524.1"/>
    </source>
</evidence>
<name>A0A6C0ITB8_9ZZZZ</name>